<reference evidence="1" key="1">
    <citation type="submission" date="2018-05" db="EMBL/GenBank/DDBJ databases">
        <authorList>
            <person name="Lanie J.A."/>
            <person name="Ng W.-L."/>
            <person name="Kazmierczak K.M."/>
            <person name="Andrzejewski T.M."/>
            <person name="Davidsen T.M."/>
            <person name="Wayne K.J."/>
            <person name="Tettelin H."/>
            <person name="Glass J.I."/>
            <person name="Rusch D."/>
            <person name="Podicherti R."/>
            <person name="Tsui H.-C.T."/>
            <person name="Winkler M.E."/>
        </authorList>
    </citation>
    <scope>NUCLEOTIDE SEQUENCE</scope>
</reference>
<dbReference type="AlphaFoldDB" id="A0A382RDA3"/>
<proteinExistence type="predicted"/>
<gene>
    <name evidence="1" type="ORF">METZ01_LOCUS348538</name>
</gene>
<accession>A0A382RDA3</accession>
<sequence length="93" mass="10688">MAAKQLKEILGEYLKGEDFKEINNTISIQIAWEKTVGNPIIKNSKIESFKNGIIKIKVSNPIWRNELSLQKQDILDKLVKSEPNLNIKKIILK</sequence>
<dbReference type="InterPro" id="IPR007922">
    <property type="entry name" value="DciA-like"/>
</dbReference>
<evidence type="ECO:0000313" key="1">
    <source>
        <dbReference type="EMBL" id="SVC95684.1"/>
    </source>
</evidence>
<dbReference type="Pfam" id="PF05258">
    <property type="entry name" value="DciA"/>
    <property type="match status" value="1"/>
</dbReference>
<evidence type="ECO:0008006" key="2">
    <source>
        <dbReference type="Google" id="ProtNLM"/>
    </source>
</evidence>
<protein>
    <recommendedName>
        <fullName evidence="2">DUF721 domain-containing protein</fullName>
    </recommendedName>
</protein>
<dbReference type="EMBL" id="UINC01120901">
    <property type="protein sequence ID" value="SVC95684.1"/>
    <property type="molecule type" value="Genomic_DNA"/>
</dbReference>
<name>A0A382RDA3_9ZZZZ</name>
<organism evidence="1">
    <name type="scientific">marine metagenome</name>
    <dbReference type="NCBI Taxonomy" id="408172"/>
    <lineage>
        <taxon>unclassified sequences</taxon>
        <taxon>metagenomes</taxon>
        <taxon>ecological metagenomes</taxon>
    </lineage>
</organism>